<dbReference type="Pfam" id="PF00023">
    <property type="entry name" value="Ank"/>
    <property type="match status" value="1"/>
</dbReference>
<keyword evidence="3" id="KW-1185">Reference proteome</keyword>
<feature type="repeat" description="ANK" evidence="1">
    <location>
        <begin position="2"/>
        <end position="34"/>
    </location>
</feature>
<dbReference type="EMBL" id="MU839855">
    <property type="protein sequence ID" value="KAK1749613.1"/>
    <property type="molecule type" value="Genomic_DNA"/>
</dbReference>
<dbReference type="InterPro" id="IPR036770">
    <property type="entry name" value="Ankyrin_rpt-contain_sf"/>
</dbReference>
<dbReference type="AlphaFoldDB" id="A0AAJ0B3B5"/>
<evidence type="ECO:0000313" key="3">
    <source>
        <dbReference type="Proteomes" id="UP001239445"/>
    </source>
</evidence>
<reference evidence="2" key="1">
    <citation type="submission" date="2023-06" db="EMBL/GenBank/DDBJ databases">
        <title>Genome-scale phylogeny and comparative genomics of the fungal order Sordariales.</title>
        <authorList>
            <consortium name="Lawrence Berkeley National Laboratory"/>
            <person name="Hensen N."/>
            <person name="Bonometti L."/>
            <person name="Westerberg I."/>
            <person name="Brannstrom I.O."/>
            <person name="Guillou S."/>
            <person name="Cros-Aarteil S."/>
            <person name="Calhoun S."/>
            <person name="Haridas S."/>
            <person name="Kuo A."/>
            <person name="Mondo S."/>
            <person name="Pangilinan J."/>
            <person name="Riley R."/>
            <person name="Labutti K."/>
            <person name="Andreopoulos B."/>
            <person name="Lipzen A."/>
            <person name="Chen C."/>
            <person name="Yanf M."/>
            <person name="Daum C."/>
            <person name="Ng V."/>
            <person name="Clum A."/>
            <person name="Steindorff A."/>
            <person name="Ohm R."/>
            <person name="Martin F."/>
            <person name="Silar P."/>
            <person name="Natvig D."/>
            <person name="Lalanne C."/>
            <person name="Gautier V."/>
            <person name="Ament-Velasquez S.L."/>
            <person name="Kruys A."/>
            <person name="Hutchinson M.I."/>
            <person name="Powell A.J."/>
            <person name="Barry K."/>
            <person name="Miller A.N."/>
            <person name="Grigoriev I.V."/>
            <person name="Debuchy R."/>
            <person name="Gladieux P."/>
            <person name="Thoren M.H."/>
            <person name="Johannesson H."/>
        </authorList>
    </citation>
    <scope>NUCLEOTIDE SEQUENCE</scope>
    <source>
        <strain evidence="2">PSN4</strain>
    </source>
</reference>
<dbReference type="Proteomes" id="UP001239445">
    <property type="component" value="Unassembled WGS sequence"/>
</dbReference>
<accession>A0AAJ0B3B5</accession>
<dbReference type="SMART" id="SM00248">
    <property type="entry name" value="ANK"/>
    <property type="match status" value="2"/>
</dbReference>
<evidence type="ECO:0000313" key="2">
    <source>
        <dbReference type="EMBL" id="KAK1749613.1"/>
    </source>
</evidence>
<dbReference type="PROSITE" id="PS50297">
    <property type="entry name" value="ANK_REP_REGION"/>
    <property type="match status" value="1"/>
</dbReference>
<dbReference type="PROSITE" id="PS50088">
    <property type="entry name" value="ANK_REPEAT"/>
    <property type="match status" value="1"/>
</dbReference>
<sequence>YLGKTLLHLAVLTSNEPVCSMLLHLGADVNAQDMFGQRPLDVACSERKPPIQIIKLLVQSKAETHPASPRDLTPLQ</sequence>
<name>A0AAJ0B3B5_9PEZI</name>
<feature type="non-terminal residue" evidence="2">
    <location>
        <position position="1"/>
    </location>
</feature>
<organism evidence="2 3">
    <name type="scientific">Echria macrotheca</name>
    <dbReference type="NCBI Taxonomy" id="438768"/>
    <lineage>
        <taxon>Eukaryota</taxon>
        <taxon>Fungi</taxon>
        <taxon>Dikarya</taxon>
        <taxon>Ascomycota</taxon>
        <taxon>Pezizomycotina</taxon>
        <taxon>Sordariomycetes</taxon>
        <taxon>Sordariomycetidae</taxon>
        <taxon>Sordariales</taxon>
        <taxon>Schizotheciaceae</taxon>
        <taxon>Echria</taxon>
    </lineage>
</organism>
<keyword evidence="1" id="KW-0040">ANK repeat</keyword>
<proteinExistence type="predicted"/>
<dbReference type="InterPro" id="IPR002110">
    <property type="entry name" value="Ankyrin_rpt"/>
</dbReference>
<evidence type="ECO:0000256" key="1">
    <source>
        <dbReference type="PROSITE-ProRule" id="PRU00023"/>
    </source>
</evidence>
<dbReference type="Gene3D" id="1.25.40.20">
    <property type="entry name" value="Ankyrin repeat-containing domain"/>
    <property type="match status" value="1"/>
</dbReference>
<protein>
    <submittedName>
        <fullName evidence="2">Uncharacterized protein</fullName>
    </submittedName>
</protein>
<comment type="caution">
    <text evidence="2">The sequence shown here is derived from an EMBL/GenBank/DDBJ whole genome shotgun (WGS) entry which is preliminary data.</text>
</comment>
<dbReference type="SUPFAM" id="SSF48403">
    <property type="entry name" value="Ankyrin repeat"/>
    <property type="match status" value="1"/>
</dbReference>
<gene>
    <name evidence="2" type="ORF">QBC47DRAFT_311632</name>
</gene>